<sequence>MNRLGLLYPDELNDEAKSLYQLLDKHVTARDGDSMQFITKYDDGRYVGPLGVALRTPAVGHSFIATNQAINRISGLSPKCKEIAILVVSAKDKPAYTLYAHTALAENCGITPEEIESILQMQRPRTFNEEEKVVYDFAYELVRGEGPLSGTTWDRAIELIGEDGTTALTHLIGYYCYVCVLMRGFDCKVPCADDQ</sequence>
<dbReference type="PANTHER" id="PTHR34846">
    <property type="entry name" value="4-CARBOXYMUCONOLACTONE DECARBOXYLASE FAMILY PROTEIN (AFU_ORTHOLOGUE AFUA_6G11590)"/>
    <property type="match status" value="1"/>
</dbReference>
<dbReference type="Gene3D" id="1.20.1290.10">
    <property type="entry name" value="AhpD-like"/>
    <property type="match status" value="1"/>
</dbReference>
<dbReference type="AlphaFoldDB" id="A0AAN7VUW1"/>
<dbReference type="InterPro" id="IPR029032">
    <property type="entry name" value="AhpD-like"/>
</dbReference>
<reference evidence="2" key="1">
    <citation type="submission" date="2023-08" db="EMBL/GenBank/DDBJ databases">
        <title>Black Yeasts Isolated from many extreme environments.</title>
        <authorList>
            <person name="Coleine C."/>
            <person name="Stajich J.E."/>
            <person name="Selbmann L."/>
        </authorList>
    </citation>
    <scope>NUCLEOTIDE SEQUENCE</scope>
    <source>
        <strain evidence="2">CCFEE 5810</strain>
    </source>
</reference>
<dbReference type="Pfam" id="PF02627">
    <property type="entry name" value="CMD"/>
    <property type="match status" value="1"/>
</dbReference>
<organism evidence="2 3">
    <name type="scientific">Elasticomyces elasticus</name>
    <dbReference type="NCBI Taxonomy" id="574655"/>
    <lineage>
        <taxon>Eukaryota</taxon>
        <taxon>Fungi</taxon>
        <taxon>Dikarya</taxon>
        <taxon>Ascomycota</taxon>
        <taxon>Pezizomycotina</taxon>
        <taxon>Dothideomycetes</taxon>
        <taxon>Dothideomycetidae</taxon>
        <taxon>Mycosphaerellales</taxon>
        <taxon>Teratosphaeriaceae</taxon>
        <taxon>Elasticomyces</taxon>
    </lineage>
</organism>
<feature type="domain" description="Carboxymuconolactone decarboxylase-like" evidence="1">
    <location>
        <begin position="57"/>
        <end position="132"/>
    </location>
</feature>
<name>A0AAN7VUW1_9PEZI</name>
<evidence type="ECO:0000259" key="1">
    <source>
        <dbReference type="Pfam" id="PF02627"/>
    </source>
</evidence>
<accession>A0AAN7VUW1</accession>
<dbReference type="SUPFAM" id="SSF69118">
    <property type="entry name" value="AhpD-like"/>
    <property type="match status" value="1"/>
</dbReference>
<protein>
    <recommendedName>
        <fullName evidence="1">Carboxymuconolactone decarboxylase-like domain-containing protein</fullName>
    </recommendedName>
</protein>
<gene>
    <name evidence="2" type="ORF">LTR97_004233</name>
</gene>
<dbReference type="GO" id="GO:0051920">
    <property type="term" value="F:peroxiredoxin activity"/>
    <property type="evidence" value="ECO:0007669"/>
    <property type="project" value="InterPro"/>
</dbReference>
<evidence type="ECO:0000313" key="2">
    <source>
        <dbReference type="EMBL" id="KAK5703284.1"/>
    </source>
</evidence>
<dbReference type="EMBL" id="JAVRQU010000005">
    <property type="protein sequence ID" value="KAK5703284.1"/>
    <property type="molecule type" value="Genomic_DNA"/>
</dbReference>
<proteinExistence type="predicted"/>
<dbReference type="InterPro" id="IPR003779">
    <property type="entry name" value="CMD-like"/>
</dbReference>
<comment type="caution">
    <text evidence="2">The sequence shown here is derived from an EMBL/GenBank/DDBJ whole genome shotgun (WGS) entry which is preliminary data.</text>
</comment>
<evidence type="ECO:0000313" key="3">
    <source>
        <dbReference type="Proteomes" id="UP001310594"/>
    </source>
</evidence>
<dbReference type="Proteomes" id="UP001310594">
    <property type="component" value="Unassembled WGS sequence"/>
</dbReference>
<dbReference type="PANTHER" id="PTHR34846:SF11">
    <property type="entry name" value="4-CARBOXYMUCONOLACTONE DECARBOXYLASE FAMILY PROTEIN (AFU_ORTHOLOGUE AFUA_6G11590)"/>
    <property type="match status" value="1"/>
</dbReference>